<dbReference type="GeneID" id="17282211"/>
<dbReference type="Proteomes" id="UP000013827">
    <property type="component" value="Unassembled WGS sequence"/>
</dbReference>
<evidence type="ECO:0000313" key="2">
    <source>
        <dbReference type="Proteomes" id="UP000013827"/>
    </source>
</evidence>
<reference evidence="2" key="1">
    <citation type="journal article" date="2013" name="Nature">
        <title>Pan genome of the phytoplankton Emiliania underpins its global distribution.</title>
        <authorList>
            <person name="Read B.A."/>
            <person name="Kegel J."/>
            <person name="Klute M.J."/>
            <person name="Kuo A."/>
            <person name="Lefebvre S.C."/>
            <person name="Maumus F."/>
            <person name="Mayer C."/>
            <person name="Miller J."/>
            <person name="Monier A."/>
            <person name="Salamov A."/>
            <person name="Young J."/>
            <person name="Aguilar M."/>
            <person name="Claverie J.M."/>
            <person name="Frickenhaus S."/>
            <person name="Gonzalez K."/>
            <person name="Herman E.K."/>
            <person name="Lin Y.C."/>
            <person name="Napier J."/>
            <person name="Ogata H."/>
            <person name="Sarno A.F."/>
            <person name="Shmutz J."/>
            <person name="Schroeder D."/>
            <person name="de Vargas C."/>
            <person name="Verret F."/>
            <person name="von Dassow P."/>
            <person name="Valentin K."/>
            <person name="Van de Peer Y."/>
            <person name="Wheeler G."/>
            <person name="Dacks J.B."/>
            <person name="Delwiche C.F."/>
            <person name="Dyhrman S.T."/>
            <person name="Glockner G."/>
            <person name="John U."/>
            <person name="Richards T."/>
            <person name="Worden A.Z."/>
            <person name="Zhang X."/>
            <person name="Grigoriev I.V."/>
            <person name="Allen A.E."/>
            <person name="Bidle K."/>
            <person name="Borodovsky M."/>
            <person name="Bowler C."/>
            <person name="Brownlee C."/>
            <person name="Cock J.M."/>
            <person name="Elias M."/>
            <person name="Gladyshev V.N."/>
            <person name="Groth M."/>
            <person name="Guda C."/>
            <person name="Hadaegh A."/>
            <person name="Iglesias-Rodriguez M.D."/>
            <person name="Jenkins J."/>
            <person name="Jones B.M."/>
            <person name="Lawson T."/>
            <person name="Leese F."/>
            <person name="Lindquist E."/>
            <person name="Lobanov A."/>
            <person name="Lomsadze A."/>
            <person name="Malik S.B."/>
            <person name="Marsh M.E."/>
            <person name="Mackinder L."/>
            <person name="Mock T."/>
            <person name="Mueller-Roeber B."/>
            <person name="Pagarete A."/>
            <person name="Parker M."/>
            <person name="Probert I."/>
            <person name="Quesneville H."/>
            <person name="Raines C."/>
            <person name="Rensing S.A."/>
            <person name="Riano-Pachon D.M."/>
            <person name="Richier S."/>
            <person name="Rokitta S."/>
            <person name="Shiraiwa Y."/>
            <person name="Soanes D.M."/>
            <person name="van der Giezen M."/>
            <person name="Wahlund T.M."/>
            <person name="Williams B."/>
            <person name="Wilson W."/>
            <person name="Wolfe G."/>
            <person name="Wurch L.L."/>
        </authorList>
    </citation>
    <scope>NUCLEOTIDE SEQUENCE</scope>
</reference>
<name>A0A0D3KMF6_EMIH1</name>
<evidence type="ECO:0008006" key="3">
    <source>
        <dbReference type="Google" id="ProtNLM"/>
    </source>
</evidence>
<dbReference type="EnsemblProtists" id="EOD36941">
    <property type="protein sequence ID" value="EOD36941"/>
    <property type="gene ID" value="EMIHUDRAFT_201273"/>
</dbReference>
<reference evidence="1" key="2">
    <citation type="submission" date="2024-10" db="UniProtKB">
        <authorList>
            <consortium name="EnsemblProtists"/>
        </authorList>
    </citation>
    <scope>IDENTIFICATION</scope>
</reference>
<organism evidence="1 2">
    <name type="scientific">Emiliania huxleyi (strain CCMP1516)</name>
    <dbReference type="NCBI Taxonomy" id="280463"/>
    <lineage>
        <taxon>Eukaryota</taxon>
        <taxon>Haptista</taxon>
        <taxon>Haptophyta</taxon>
        <taxon>Prymnesiophyceae</taxon>
        <taxon>Isochrysidales</taxon>
        <taxon>Noelaerhabdaceae</taxon>
        <taxon>Emiliania</taxon>
    </lineage>
</organism>
<dbReference type="AlphaFoldDB" id="A0A0D3KMF6"/>
<sequence>MRVCGLPVLSAASLSGTERGAGGADTADPSSTAMAAEPVRVGSAASADGAPAQTTPSDCKLGANLSGNALGEDVNVETTRDLQLDPATTTRTANAGPALPRGADISVLRHVDANYSAFNMLNETGAAAALTPNEAARLNWNAAQLNWNGMPSAALPGGGVAAE</sequence>
<dbReference type="HOGENOM" id="CLU_158952_0_0_1"/>
<accession>A0A0D3KMF6</accession>
<proteinExistence type="predicted"/>
<keyword evidence="2" id="KW-1185">Reference proteome</keyword>
<protein>
    <recommendedName>
        <fullName evidence="3">SCP domain-containing protein</fullName>
    </recommendedName>
</protein>
<dbReference type="PaxDb" id="2903-EOD36941"/>
<dbReference type="RefSeq" id="XP_005789370.1">
    <property type="nucleotide sequence ID" value="XM_005789313.1"/>
</dbReference>
<evidence type="ECO:0000313" key="1">
    <source>
        <dbReference type="EnsemblProtists" id="EOD36941"/>
    </source>
</evidence>
<dbReference type="KEGG" id="ehx:EMIHUDRAFT_201273"/>